<evidence type="ECO:0000313" key="1">
    <source>
        <dbReference type="EMBL" id="SDG83857.1"/>
    </source>
</evidence>
<dbReference type="EMBL" id="FNBZ01000005">
    <property type="protein sequence ID" value="SDG83857.1"/>
    <property type="molecule type" value="Genomic_DNA"/>
</dbReference>
<reference evidence="1 2" key="1">
    <citation type="submission" date="2016-10" db="EMBL/GenBank/DDBJ databases">
        <authorList>
            <person name="Varghese N."/>
            <person name="Submissions S."/>
        </authorList>
    </citation>
    <scope>NUCLEOTIDE SEQUENCE [LARGE SCALE GENOMIC DNA]</scope>
    <source>
        <strain evidence="1 2">DSM 26672</strain>
    </source>
</reference>
<sequence>MRLLDGLPLRERNDALDGVKDGLKGMKAFRAMPVWLNSGRKLKIALGTASPRRALDHFRRQAQP</sequence>
<accession>A0ABY0P298</accession>
<organism evidence="1 2">
    <name type="scientific">Bosea robiniae</name>
    <dbReference type="NCBI Taxonomy" id="1036780"/>
    <lineage>
        <taxon>Bacteria</taxon>
        <taxon>Pseudomonadati</taxon>
        <taxon>Pseudomonadota</taxon>
        <taxon>Alphaproteobacteria</taxon>
        <taxon>Hyphomicrobiales</taxon>
        <taxon>Boseaceae</taxon>
        <taxon>Bosea</taxon>
    </lineage>
</organism>
<dbReference type="Proteomes" id="UP000199468">
    <property type="component" value="Unassembled WGS sequence"/>
</dbReference>
<comment type="caution">
    <text evidence="1">The sequence shown here is derived from an EMBL/GenBank/DDBJ whole genome shotgun (WGS) entry which is preliminary data.</text>
</comment>
<name>A0ABY0P298_9HYPH</name>
<evidence type="ECO:0000313" key="2">
    <source>
        <dbReference type="Proteomes" id="UP000199468"/>
    </source>
</evidence>
<protein>
    <submittedName>
        <fullName evidence="1">Uncharacterized protein</fullName>
    </submittedName>
</protein>
<proteinExistence type="predicted"/>
<gene>
    <name evidence="1" type="ORF">SAMN05421844_105413</name>
</gene>
<keyword evidence="2" id="KW-1185">Reference proteome</keyword>